<name>A0AA41DA67_9BACT</name>
<dbReference type="InterPro" id="IPR026591">
    <property type="entry name" value="Sirtuin_cat_small_dom_sf"/>
</dbReference>
<feature type="binding site" evidence="3">
    <location>
        <begin position="86"/>
        <end position="89"/>
    </location>
    <ligand>
        <name>NAD(+)</name>
        <dbReference type="ChEBI" id="CHEBI:57540"/>
    </ligand>
</feature>
<feature type="binding site" evidence="3">
    <location>
        <position position="56"/>
    </location>
    <ligand>
        <name>substrate</name>
    </ligand>
</feature>
<comment type="function">
    <text evidence="3">NAD-dependent lysine deacetylase and desuccinylase that specifically removes acetyl and succinyl groups on target proteins. Modulates the activities of several proteins which are inactive in their acylated form.</text>
</comment>
<comment type="subcellular location">
    <subcellularLocation>
        <location evidence="3">Cytoplasm</location>
    </subcellularLocation>
</comment>
<feature type="binding site" evidence="3">
    <location>
        <position position="53"/>
    </location>
    <ligand>
        <name>substrate</name>
    </ligand>
</feature>
<dbReference type="Proteomes" id="UP000698924">
    <property type="component" value="Unassembled WGS sequence"/>
</dbReference>
<organism evidence="6 7">
    <name type="scientific">Caecibacteroides pullorum</name>
    <dbReference type="NCBI Taxonomy" id="2725562"/>
    <lineage>
        <taxon>Bacteria</taxon>
        <taxon>Pseudomonadati</taxon>
        <taxon>Bacteroidota</taxon>
        <taxon>Bacteroidia</taxon>
        <taxon>Bacteroidales</taxon>
        <taxon>Bacteroidaceae</taxon>
        <taxon>Caecibacteroides</taxon>
    </lineage>
</organism>
<feature type="binding site" evidence="3">
    <location>
        <position position="215"/>
    </location>
    <ligand>
        <name>NAD(+)</name>
        <dbReference type="ChEBI" id="CHEBI:57540"/>
    </ligand>
</feature>
<comment type="domain">
    <text evidence="3">2 residues (Tyr-53 and Arg-56) present in a large hydrophobic pocket are probably involved in substrate specificity. They are important for desuccinylation activity, but dispensable for deacetylation activity.</text>
</comment>
<dbReference type="PANTHER" id="PTHR11085">
    <property type="entry name" value="NAD-DEPENDENT PROTEIN DEACYLASE SIRTUIN-5, MITOCHONDRIAL-RELATED"/>
    <property type="match status" value="1"/>
</dbReference>
<dbReference type="PROSITE" id="PS50305">
    <property type="entry name" value="SIRTUIN"/>
    <property type="match status" value="1"/>
</dbReference>
<comment type="caution">
    <text evidence="3 4">Lacks conserved residue(s) required for the propagation of feature annotation.</text>
</comment>
<dbReference type="InterPro" id="IPR026590">
    <property type="entry name" value="Ssirtuin_cat_dom"/>
</dbReference>
<dbReference type="Pfam" id="PF02146">
    <property type="entry name" value="SIR2"/>
    <property type="match status" value="1"/>
</dbReference>
<keyword evidence="2 3" id="KW-0520">NAD</keyword>
<reference evidence="6 7" key="1">
    <citation type="journal article" date="2021" name="Sci. Rep.">
        <title>The distribution of antibiotic resistance genes in chicken gut microbiota commensals.</title>
        <authorList>
            <person name="Juricova H."/>
            <person name="Matiasovicova J."/>
            <person name="Kubasova T."/>
            <person name="Cejkova D."/>
            <person name="Rychlik I."/>
        </authorList>
    </citation>
    <scope>NUCLEOTIDE SEQUENCE [LARGE SCALE GENOMIC DNA]</scope>
    <source>
        <strain evidence="6 7">An421</strain>
    </source>
</reference>
<dbReference type="EMBL" id="JACJMO010000017">
    <property type="protein sequence ID" value="MBM6858064.1"/>
    <property type="molecule type" value="Genomic_DNA"/>
</dbReference>
<protein>
    <recommendedName>
        <fullName evidence="3">NAD-dependent protein deacylase</fullName>
        <ecNumber evidence="3">2.3.1.286</ecNumber>
    </recommendedName>
    <alternativeName>
        <fullName evidence="3">Regulatory protein SIR2 homolog</fullName>
    </alternativeName>
</protein>
<comment type="caution">
    <text evidence="6">The sequence shown here is derived from an EMBL/GenBank/DDBJ whole genome shotgun (WGS) entry which is preliminary data.</text>
</comment>
<evidence type="ECO:0000256" key="3">
    <source>
        <dbReference type="HAMAP-Rule" id="MF_01121"/>
    </source>
</evidence>
<evidence type="ECO:0000256" key="1">
    <source>
        <dbReference type="ARBA" id="ARBA00022679"/>
    </source>
</evidence>
<dbReference type="GO" id="GO:0017136">
    <property type="term" value="F:histone deacetylase activity, NAD-dependent"/>
    <property type="evidence" value="ECO:0007669"/>
    <property type="project" value="TreeGrafter"/>
</dbReference>
<evidence type="ECO:0000256" key="2">
    <source>
        <dbReference type="ARBA" id="ARBA00023027"/>
    </source>
</evidence>
<dbReference type="GO" id="GO:0036054">
    <property type="term" value="F:protein-malonyllysine demalonylase activity"/>
    <property type="evidence" value="ECO:0007669"/>
    <property type="project" value="InterPro"/>
</dbReference>
<dbReference type="InterPro" id="IPR050134">
    <property type="entry name" value="NAD-dep_sirtuin_deacylases"/>
</dbReference>
<keyword evidence="7" id="KW-1185">Reference proteome</keyword>
<dbReference type="InterPro" id="IPR003000">
    <property type="entry name" value="Sirtuin"/>
</dbReference>
<keyword evidence="1" id="KW-0808">Transferase</keyword>
<feature type="binding site" evidence="3">
    <location>
        <begin position="175"/>
        <end position="177"/>
    </location>
    <ligand>
        <name>NAD(+)</name>
        <dbReference type="ChEBI" id="CHEBI:57540"/>
    </ligand>
</feature>
<dbReference type="InterPro" id="IPR029035">
    <property type="entry name" value="DHS-like_NAD/FAD-binding_dom"/>
</dbReference>
<evidence type="ECO:0000256" key="4">
    <source>
        <dbReference type="PROSITE-ProRule" id="PRU00236"/>
    </source>
</evidence>
<evidence type="ECO:0000259" key="5">
    <source>
        <dbReference type="PROSITE" id="PS50305"/>
    </source>
</evidence>
<dbReference type="AlphaFoldDB" id="A0AA41DA67"/>
<comment type="catalytic activity">
    <reaction evidence="3">
        <text>N(6)-succinyl-L-lysyl-[protein] + NAD(+) + H2O = 2''-O-succinyl-ADP-D-ribose + nicotinamide + L-lysyl-[protein]</text>
        <dbReference type="Rhea" id="RHEA:47668"/>
        <dbReference type="Rhea" id="RHEA-COMP:9752"/>
        <dbReference type="Rhea" id="RHEA-COMP:11877"/>
        <dbReference type="ChEBI" id="CHEBI:15377"/>
        <dbReference type="ChEBI" id="CHEBI:17154"/>
        <dbReference type="ChEBI" id="CHEBI:29969"/>
        <dbReference type="ChEBI" id="CHEBI:57540"/>
        <dbReference type="ChEBI" id="CHEBI:87830"/>
        <dbReference type="ChEBI" id="CHEBI:87832"/>
    </reaction>
</comment>
<dbReference type="GO" id="GO:0005737">
    <property type="term" value="C:cytoplasm"/>
    <property type="evidence" value="ECO:0007669"/>
    <property type="project" value="UniProtKB-SubCell"/>
</dbReference>
<evidence type="ECO:0000313" key="6">
    <source>
        <dbReference type="EMBL" id="MBM6858064.1"/>
    </source>
</evidence>
<dbReference type="EC" id="2.3.1.286" evidence="3"/>
<feature type="active site" description="Proton acceptor" evidence="3">
    <location>
        <position position="104"/>
    </location>
</feature>
<dbReference type="HAMAP" id="MF_01121">
    <property type="entry name" value="Sirtuin_ClassIII"/>
    <property type="match status" value="1"/>
</dbReference>
<feature type="domain" description="Deacetylase sirtuin-type" evidence="5">
    <location>
        <begin position="1"/>
        <end position="233"/>
    </location>
</feature>
<sequence length="236" mass="26030">MKNLVVLSGAGMSAESGISTFRDAGGLWDRYPVEQVATPEGYARDPELVINFYNERRKQLLDVKPNEGHIGVAQLEKDFNVTVVTQNIDNLHERAGSTKVIHLHGELTKMCSSRDPYNPRYIKELKPAEYETRATDRAGDGSPLRPFIVWFGEAVPEIETAIGYVEQADIFVIIGTSMNVYPAAGLLHYVPARAEVYLIDPKPVDTHSARPIHVIQKGASEGVKELRALLGCASSL</sequence>
<feature type="binding site" evidence="3">
    <location>
        <begin position="9"/>
        <end position="28"/>
    </location>
    <ligand>
        <name>NAD(+)</name>
        <dbReference type="ChEBI" id="CHEBI:57540"/>
    </ligand>
</feature>
<dbReference type="InterPro" id="IPR027546">
    <property type="entry name" value="Sirtuin_class_III"/>
</dbReference>
<comment type="catalytic activity">
    <reaction evidence="3">
        <text>N(6)-acetyl-L-lysyl-[protein] + NAD(+) + H2O = 2''-O-acetyl-ADP-D-ribose + nicotinamide + L-lysyl-[protein]</text>
        <dbReference type="Rhea" id="RHEA:43636"/>
        <dbReference type="Rhea" id="RHEA-COMP:9752"/>
        <dbReference type="Rhea" id="RHEA-COMP:10731"/>
        <dbReference type="ChEBI" id="CHEBI:15377"/>
        <dbReference type="ChEBI" id="CHEBI:17154"/>
        <dbReference type="ChEBI" id="CHEBI:29969"/>
        <dbReference type="ChEBI" id="CHEBI:57540"/>
        <dbReference type="ChEBI" id="CHEBI:61930"/>
        <dbReference type="ChEBI" id="CHEBI:83767"/>
        <dbReference type="EC" id="2.3.1.286"/>
    </reaction>
</comment>
<evidence type="ECO:0000313" key="7">
    <source>
        <dbReference type="Proteomes" id="UP000698924"/>
    </source>
</evidence>
<dbReference type="PANTHER" id="PTHR11085:SF4">
    <property type="entry name" value="NAD-DEPENDENT PROTEIN DEACYLASE"/>
    <property type="match status" value="1"/>
</dbReference>
<dbReference type="Gene3D" id="3.30.1600.10">
    <property type="entry name" value="SIR2/SIRT2 'Small Domain"/>
    <property type="match status" value="1"/>
</dbReference>
<dbReference type="GO" id="GO:0036055">
    <property type="term" value="F:protein-succinyllysine desuccinylase activity"/>
    <property type="evidence" value="ECO:0007669"/>
    <property type="project" value="UniProtKB-UniRule"/>
</dbReference>
<dbReference type="SUPFAM" id="SSF52467">
    <property type="entry name" value="DHS-like NAD/FAD-binding domain"/>
    <property type="match status" value="1"/>
</dbReference>
<dbReference type="CDD" id="cd01412">
    <property type="entry name" value="SIRT5_Af1_CobB"/>
    <property type="match status" value="1"/>
</dbReference>
<dbReference type="RefSeq" id="WP_204972334.1">
    <property type="nucleotide sequence ID" value="NZ_JAAZTS010000017.1"/>
</dbReference>
<dbReference type="Gene3D" id="3.40.50.1220">
    <property type="entry name" value="TPP-binding domain"/>
    <property type="match status" value="1"/>
</dbReference>
<proteinExistence type="inferred from homology"/>
<comment type="similarity">
    <text evidence="3">Belongs to the sirtuin family. Class III subfamily.</text>
</comment>
<accession>A0AA41DA67</accession>
<dbReference type="GO" id="GO:0070403">
    <property type="term" value="F:NAD+ binding"/>
    <property type="evidence" value="ECO:0007669"/>
    <property type="project" value="UniProtKB-UniRule"/>
</dbReference>
<keyword evidence="3" id="KW-0963">Cytoplasm</keyword>
<gene>
    <name evidence="3" type="primary">cobB</name>
    <name evidence="6" type="ORF">H6D15_10715</name>
</gene>